<gene>
    <name evidence="2" type="ORF">FISHEDRAFT_78748</name>
</gene>
<sequence>MIENYGSGGLNLDFEYPSSTAQGQGFVDLYTELRSALDSLAQGKGDTTPYQLTAAVAASSTNSKDLILSSDVPQAYDYSGSCIAYNADVQANLYGGSRTRLSTDSAIKGLVNRGVRIGKLVMGIPLYSRAFENTDGLGDPYM</sequence>
<dbReference type="PANTHER" id="PTHR11177">
    <property type="entry name" value="CHITINASE"/>
    <property type="match status" value="1"/>
</dbReference>
<dbReference type="PANTHER" id="PTHR11177:SF317">
    <property type="entry name" value="CHITINASE 12-RELATED"/>
    <property type="match status" value="1"/>
</dbReference>
<organism evidence="2 3">
    <name type="scientific">Fistulina hepatica ATCC 64428</name>
    <dbReference type="NCBI Taxonomy" id="1128425"/>
    <lineage>
        <taxon>Eukaryota</taxon>
        <taxon>Fungi</taxon>
        <taxon>Dikarya</taxon>
        <taxon>Basidiomycota</taxon>
        <taxon>Agaricomycotina</taxon>
        <taxon>Agaricomycetes</taxon>
        <taxon>Agaricomycetidae</taxon>
        <taxon>Agaricales</taxon>
        <taxon>Fistulinaceae</taxon>
        <taxon>Fistulina</taxon>
    </lineage>
</organism>
<proteinExistence type="predicted"/>
<dbReference type="InterPro" id="IPR001223">
    <property type="entry name" value="Glyco_hydro18_cat"/>
</dbReference>
<dbReference type="Proteomes" id="UP000054144">
    <property type="component" value="Unassembled WGS sequence"/>
</dbReference>
<reference evidence="2 3" key="1">
    <citation type="journal article" date="2015" name="Fungal Genet. Biol.">
        <title>Evolution of novel wood decay mechanisms in Agaricales revealed by the genome sequences of Fistulina hepatica and Cylindrobasidium torrendii.</title>
        <authorList>
            <person name="Floudas D."/>
            <person name="Held B.W."/>
            <person name="Riley R."/>
            <person name="Nagy L.G."/>
            <person name="Koehler G."/>
            <person name="Ransdell A.S."/>
            <person name="Younus H."/>
            <person name="Chow J."/>
            <person name="Chiniquy J."/>
            <person name="Lipzen A."/>
            <person name="Tritt A."/>
            <person name="Sun H."/>
            <person name="Haridas S."/>
            <person name="LaButti K."/>
            <person name="Ohm R.A."/>
            <person name="Kues U."/>
            <person name="Blanchette R.A."/>
            <person name="Grigoriev I.V."/>
            <person name="Minto R.E."/>
            <person name="Hibbett D.S."/>
        </authorList>
    </citation>
    <scope>NUCLEOTIDE SEQUENCE [LARGE SCALE GENOMIC DNA]</scope>
    <source>
        <strain evidence="2 3">ATCC 64428</strain>
    </source>
</reference>
<dbReference type="PROSITE" id="PS51910">
    <property type="entry name" value="GH18_2"/>
    <property type="match status" value="1"/>
</dbReference>
<dbReference type="OrthoDB" id="76388at2759"/>
<dbReference type="GO" id="GO:0005576">
    <property type="term" value="C:extracellular region"/>
    <property type="evidence" value="ECO:0007669"/>
    <property type="project" value="TreeGrafter"/>
</dbReference>
<dbReference type="Gene3D" id="3.20.20.80">
    <property type="entry name" value="Glycosidases"/>
    <property type="match status" value="1"/>
</dbReference>
<keyword evidence="3" id="KW-1185">Reference proteome</keyword>
<dbReference type="EMBL" id="KN882115">
    <property type="protein sequence ID" value="KIY43240.1"/>
    <property type="molecule type" value="Genomic_DNA"/>
</dbReference>
<evidence type="ECO:0000313" key="3">
    <source>
        <dbReference type="Proteomes" id="UP000054144"/>
    </source>
</evidence>
<accession>A0A0D7A0D1</accession>
<feature type="domain" description="GH18" evidence="1">
    <location>
        <begin position="1"/>
        <end position="142"/>
    </location>
</feature>
<dbReference type="AlphaFoldDB" id="A0A0D7A0D1"/>
<dbReference type="InterPro" id="IPR050314">
    <property type="entry name" value="Glycosyl_Hydrlase_18"/>
</dbReference>
<keyword evidence="2" id="KW-0378">Hydrolase</keyword>
<dbReference type="GO" id="GO:0004568">
    <property type="term" value="F:chitinase activity"/>
    <property type="evidence" value="ECO:0007669"/>
    <property type="project" value="TreeGrafter"/>
</dbReference>
<name>A0A0D7A0D1_9AGAR</name>
<dbReference type="GO" id="GO:0008061">
    <property type="term" value="F:chitin binding"/>
    <property type="evidence" value="ECO:0007669"/>
    <property type="project" value="TreeGrafter"/>
</dbReference>
<evidence type="ECO:0000259" key="1">
    <source>
        <dbReference type="PROSITE" id="PS51910"/>
    </source>
</evidence>
<dbReference type="Pfam" id="PF00704">
    <property type="entry name" value="Glyco_hydro_18"/>
    <property type="match status" value="1"/>
</dbReference>
<dbReference type="GO" id="GO:0006032">
    <property type="term" value="P:chitin catabolic process"/>
    <property type="evidence" value="ECO:0007669"/>
    <property type="project" value="TreeGrafter"/>
</dbReference>
<dbReference type="SUPFAM" id="SSF51445">
    <property type="entry name" value="(Trans)glycosidases"/>
    <property type="match status" value="1"/>
</dbReference>
<protein>
    <submittedName>
        <fullName evidence="2">Glycoside hydrolase</fullName>
    </submittedName>
</protein>
<dbReference type="InterPro" id="IPR017853">
    <property type="entry name" value="GH"/>
</dbReference>
<dbReference type="GO" id="GO:0005975">
    <property type="term" value="P:carbohydrate metabolic process"/>
    <property type="evidence" value="ECO:0007669"/>
    <property type="project" value="InterPro"/>
</dbReference>
<evidence type="ECO:0000313" key="2">
    <source>
        <dbReference type="EMBL" id="KIY43240.1"/>
    </source>
</evidence>